<dbReference type="PANTHER" id="PTHR34512:SF30">
    <property type="entry name" value="OUTER MEMBRANE PROTEIN ASSEMBLY FACTOR BAMB"/>
    <property type="match status" value="1"/>
</dbReference>
<dbReference type="InterPro" id="IPR018391">
    <property type="entry name" value="PQQ_b-propeller_rpt"/>
</dbReference>
<dbReference type="Proteomes" id="UP001596408">
    <property type="component" value="Unassembled WGS sequence"/>
</dbReference>
<proteinExistence type="predicted"/>
<dbReference type="InterPro" id="IPR015943">
    <property type="entry name" value="WD40/YVTN_repeat-like_dom_sf"/>
</dbReference>
<accession>A0ABD5TY65</accession>
<sequence length="440" mass="45386">MSTRRSVLRTLGSLGVVGSAGCAALPGVGDAPRPMLERDATPPDVRDGPWRAPRCDARNSGVPGAVGPGNAPGLAWRRSLGDESRITAPPVADAGDVFVHDDASRSLFCLDASDASERWRVEGVTAAPGAPPTVTDDAVYILATGRRVRSFGRDGSETWRSDRLPAMPRAVTVGDGRLYVACASADGESALVALDTAGSVVWTRETGRILAPPAVAEIDGTSGGENSVVVGDDAGTVTCVGAGDGRVRWRDSPVGDWVRAAPVVDGRYAYVGSGTGGFDGGTSSGHRTQSGDFGGGAVTAYDVRTGETRWSRTSDAVSVHSAPANGGGRLFVADSRGTLRRLDAETGEVVWRFSASRPPGPESARGRDYAPAVSNGLVFYAGPDRRLYVVETDAGEGGAHVSARFRADAEATTAPVVAGDSLFVGAENEVVAVGRVDPRP</sequence>
<dbReference type="SMART" id="SM00564">
    <property type="entry name" value="PQQ"/>
    <property type="match status" value="6"/>
</dbReference>
<comment type="caution">
    <text evidence="2">The sequence shown here is derived from an EMBL/GenBank/DDBJ whole genome shotgun (WGS) entry which is preliminary data.</text>
</comment>
<organism evidence="2 3">
    <name type="scientific">Halopelagius fulvigenes</name>
    <dbReference type="NCBI Taxonomy" id="1198324"/>
    <lineage>
        <taxon>Archaea</taxon>
        <taxon>Methanobacteriati</taxon>
        <taxon>Methanobacteriota</taxon>
        <taxon>Stenosarchaea group</taxon>
        <taxon>Halobacteria</taxon>
        <taxon>Halobacteriales</taxon>
        <taxon>Haloferacaceae</taxon>
    </lineage>
</organism>
<dbReference type="InterPro" id="IPR006311">
    <property type="entry name" value="TAT_signal"/>
</dbReference>
<name>A0ABD5TY65_9EURY</name>
<gene>
    <name evidence="2" type="ORF">ACFQEV_10590</name>
</gene>
<dbReference type="InterPro" id="IPR002372">
    <property type="entry name" value="PQQ_rpt_dom"/>
</dbReference>
<dbReference type="SUPFAM" id="SSF50998">
    <property type="entry name" value="Quinoprotein alcohol dehydrogenase-like"/>
    <property type="match status" value="1"/>
</dbReference>
<dbReference type="Gene3D" id="2.130.10.10">
    <property type="entry name" value="YVTN repeat-like/Quinoprotein amine dehydrogenase"/>
    <property type="match status" value="2"/>
</dbReference>
<dbReference type="AlphaFoldDB" id="A0ABD5TY65"/>
<evidence type="ECO:0000313" key="3">
    <source>
        <dbReference type="Proteomes" id="UP001596408"/>
    </source>
</evidence>
<protein>
    <submittedName>
        <fullName evidence="2">PQQ-binding-like beta-propeller repeat protein</fullName>
    </submittedName>
</protein>
<dbReference type="EMBL" id="JBHSXH010000015">
    <property type="protein sequence ID" value="MFC6825429.1"/>
    <property type="molecule type" value="Genomic_DNA"/>
</dbReference>
<dbReference type="PANTHER" id="PTHR34512">
    <property type="entry name" value="CELL SURFACE PROTEIN"/>
    <property type="match status" value="1"/>
</dbReference>
<dbReference type="PROSITE" id="PS51318">
    <property type="entry name" value="TAT"/>
    <property type="match status" value="1"/>
</dbReference>
<feature type="domain" description="Pyrrolo-quinoline quinone repeat" evidence="1">
    <location>
        <begin position="190"/>
        <end position="433"/>
    </location>
</feature>
<keyword evidence="3" id="KW-1185">Reference proteome</keyword>
<dbReference type="PROSITE" id="PS51257">
    <property type="entry name" value="PROKAR_LIPOPROTEIN"/>
    <property type="match status" value="1"/>
</dbReference>
<reference evidence="2 3" key="1">
    <citation type="journal article" date="2019" name="Int. J. Syst. Evol. Microbiol.">
        <title>The Global Catalogue of Microorganisms (GCM) 10K type strain sequencing project: providing services to taxonomists for standard genome sequencing and annotation.</title>
        <authorList>
            <consortium name="The Broad Institute Genomics Platform"/>
            <consortium name="The Broad Institute Genome Sequencing Center for Infectious Disease"/>
            <person name="Wu L."/>
            <person name="Ma J."/>
        </authorList>
    </citation>
    <scope>NUCLEOTIDE SEQUENCE [LARGE SCALE GENOMIC DNA]</scope>
    <source>
        <strain evidence="2 3">YIM 94188</strain>
    </source>
</reference>
<dbReference type="InterPro" id="IPR011047">
    <property type="entry name" value="Quinoprotein_ADH-like_sf"/>
</dbReference>
<dbReference type="RefSeq" id="WP_379695648.1">
    <property type="nucleotide sequence ID" value="NZ_JBHSXH010000015.1"/>
</dbReference>
<dbReference type="Gene3D" id="2.40.128.630">
    <property type="match status" value="1"/>
</dbReference>
<dbReference type="Pfam" id="PF13360">
    <property type="entry name" value="PQQ_2"/>
    <property type="match status" value="1"/>
</dbReference>
<evidence type="ECO:0000313" key="2">
    <source>
        <dbReference type="EMBL" id="MFC6825429.1"/>
    </source>
</evidence>
<evidence type="ECO:0000259" key="1">
    <source>
        <dbReference type="Pfam" id="PF13360"/>
    </source>
</evidence>